<proteinExistence type="inferred from homology"/>
<evidence type="ECO:0000256" key="3">
    <source>
        <dbReference type="ARBA" id="ARBA00023175"/>
    </source>
</evidence>
<dbReference type="GO" id="GO:0007018">
    <property type="term" value="P:microtubule-based movement"/>
    <property type="evidence" value="ECO:0007669"/>
    <property type="project" value="InterPro"/>
</dbReference>
<gene>
    <name evidence="7" type="primary">AlNc14C50G3924</name>
    <name evidence="7" type="ORF">ALNC14_045390</name>
</gene>
<dbReference type="InterPro" id="IPR036961">
    <property type="entry name" value="Kinesin_motor_dom_sf"/>
</dbReference>
<feature type="binding site" evidence="4">
    <location>
        <begin position="115"/>
        <end position="122"/>
    </location>
    <ligand>
        <name>ATP</name>
        <dbReference type="ChEBI" id="CHEBI:30616"/>
    </ligand>
</feature>
<dbReference type="GO" id="GO:0003777">
    <property type="term" value="F:microtubule motor activity"/>
    <property type="evidence" value="ECO:0007669"/>
    <property type="project" value="InterPro"/>
</dbReference>
<accession>F0WB72</accession>
<reference evidence="7" key="1">
    <citation type="journal article" date="2011" name="PLoS Biol.">
        <title>Gene gain and loss during evolution of obligate parasitism in the white rust pathogen of Arabidopsis thaliana.</title>
        <authorList>
            <person name="Kemen E."/>
            <person name="Gardiner A."/>
            <person name="Schultz-Larsen T."/>
            <person name="Kemen A.C."/>
            <person name="Balmuth A.L."/>
            <person name="Robert-Seilaniantz A."/>
            <person name="Bailey K."/>
            <person name="Holub E."/>
            <person name="Studholme D.J."/>
            <person name="Maclean D."/>
            <person name="Jones J.D."/>
        </authorList>
    </citation>
    <scope>NUCLEOTIDE SEQUENCE</scope>
</reference>
<dbReference type="CDD" id="cd00106">
    <property type="entry name" value="KISc"/>
    <property type="match status" value="1"/>
</dbReference>
<feature type="domain" description="Kinesin motor" evidence="6">
    <location>
        <begin position="9"/>
        <end position="379"/>
    </location>
</feature>
<evidence type="ECO:0000256" key="2">
    <source>
        <dbReference type="ARBA" id="ARBA00023054"/>
    </source>
</evidence>
<feature type="coiled-coil region" evidence="5">
    <location>
        <begin position="572"/>
        <end position="606"/>
    </location>
</feature>
<evidence type="ECO:0000256" key="1">
    <source>
        <dbReference type="ARBA" id="ARBA00022701"/>
    </source>
</evidence>
<dbReference type="InterPro" id="IPR027640">
    <property type="entry name" value="Kinesin-like_fam"/>
</dbReference>
<dbReference type="PANTHER" id="PTHR47968">
    <property type="entry name" value="CENTROMERE PROTEIN E"/>
    <property type="match status" value="1"/>
</dbReference>
<dbReference type="InterPro" id="IPR001752">
    <property type="entry name" value="Kinesin_motor_dom"/>
</dbReference>
<keyword evidence="4" id="KW-0547">Nucleotide-binding</keyword>
<name>F0WB72_9STRA</name>
<feature type="coiled-coil region" evidence="5">
    <location>
        <begin position="396"/>
        <end position="444"/>
    </location>
</feature>
<evidence type="ECO:0000313" key="7">
    <source>
        <dbReference type="EMBL" id="CCA18396.1"/>
    </source>
</evidence>
<dbReference type="PROSITE" id="PS50067">
    <property type="entry name" value="KINESIN_MOTOR_2"/>
    <property type="match status" value="1"/>
</dbReference>
<keyword evidence="3 4" id="KW-0505">Motor protein</keyword>
<sequence>MELEGRNERVRVFCRVRPFLPREIQGHNYATDPEIENSFSTVIDSNSASKVDVKDAKIVSLSSTSLRVLQEPPKDFHFDANFEPFCDQKNVYDKVASRLVQNVLDGYNATILAYGQTSTGKTYTMMGDTSFRANVTTEDPDDRSGIIPRALKGIFKQLDACDNNVTRTAVYVSYVQIYCERLLDLLDPSLPPGSLLLREDHPERGGIYVEGATNLRVHSVDECLSCVAKGDRNRAVAGTSMNAHSSRSHAILTVRLERKEKLNHQETDNLSCAYRVKVGQLFCVDLAGSERVKKSLVTGRHISELKAINLSLSALGNCISALSKKQHHIPYRDSKLTRLLQSSLGGNAKTALIITASPSEMELSETLSTLHFGQRAMQILVKAQQNVLATDYKALYQVTQQRLDEKEEAMHTLEITIQQGQDKEKELENQLLKAQLRIQQLEFGCGALQIDWDKDRSMSSEGGGRDTLESVPLGVQTQLQHLFARYQDEVSEIETKCDLQVETYRKAASEASQEWHFVKSELENEQTQTLAALQELKEFKIRFFQLEQETTDRIAELLQEIKDRDKSQLEWQIDAEKQVESLQKELSDAKAQTHQLESKLEQNQDAGNIVSHIHRVDLIFSIFSAQVTQMETIYQSAIEKLQFRVLALESNTKSNYHRHVSTNAKKVDSEVIRSNKTRRKQRMSNQYEPVGYGRTLPAPGSIRAVPHVGRVLPPRSYQS</sequence>
<dbReference type="AlphaFoldDB" id="F0WB72"/>
<protein>
    <submittedName>
        <fullName evidence="7">Kinesinlike protein putative</fullName>
    </submittedName>
</protein>
<keyword evidence="2 5" id="KW-0175">Coiled coil</keyword>
<keyword evidence="1" id="KW-0493">Microtubule</keyword>
<evidence type="ECO:0000256" key="5">
    <source>
        <dbReference type="SAM" id="Coils"/>
    </source>
</evidence>
<dbReference type="HOGENOM" id="CLU_407425_0_0_1"/>
<dbReference type="Gene3D" id="3.40.850.10">
    <property type="entry name" value="Kinesin motor domain"/>
    <property type="match status" value="1"/>
</dbReference>
<dbReference type="GO" id="GO:0005874">
    <property type="term" value="C:microtubule"/>
    <property type="evidence" value="ECO:0007669"/>
    <property type="project" value="UniProtKB-KW"/>
</dbReference>
<evidence type="ECO:0000256" key="4">
    <source>
        <dbReference type="PROSITE-ProRule" id="PRU00283"/>
    </source>
</evidence>
<dbReference type="PANTHER" id="PTHR47968:SF36">
    <property type="entry name" value="KINESIN HEAVY CHAIN ISOFORM X1"/>
    <property type="match status" value="1"/>
</dbReference>
<dbReference type="SUPFAM" id="SSF52540">
    <property type="entry name" value="P-loop containing nucleoside triphosphate hydrolases"/>
    <property type="match status" value="1"/>
</dbReference>
<dbReference type="InterPro" id="IPR027417">
    <property type="entry name" value="P-loop_NTPase"/>
</dbReference>
<reference evidence="7" key="2">
    <citation type="submission" date="2011-02" db="EMBL/GenBank/DDBJ databases">
        <authorList>
            <person name="MacLean D."/>
        </authorList>
    </citation>
    <scope>NUCLEOTIDE SEQUENCE</scope>
</reference>
<dbReference type="Pfam" id="PF00225">
    <property type="entry name" value="Kinesin"/>
    <property type="match status" value="1"/>
</dbReference>
<comment type="similarity">
    <text evidence="4">Belongs to the TRAFAC class myosin-kinesin ATPase superfamily. Kinesin family.</text>
</comment>
<dbReference type="SMART" id="SM00129">
    <property type="entry name" value="KISc"/>
    <property type="match status" value="1"/>
</dbReference>
<dbReference type="EMBL" id="FR824095">
    <property type="protein sequence ID" value="CCA18396.1"/>
    <property type="molecule type" value="Genomic_DNA"/>
</dbReference>
<evidence type="ECO:0000259" key="6">
    <source>
        <dbReference type="PROSITE" id="PS50067"/>
    </source>
</evidence>
<organism evidence="7">
    <name type="scientific">Albugo laibachii Nc14</name>
    <dbReference type="NCBI Taxonomy" id="890382"/>
    <lineage>
        <taxon>Eukaryota</taxon>
        <taxon>Sar</taxon>
        <taxon>Stramenopiles</taxon>
        <taxon>Oomycota</taxon>
        <taxon>Peronosporomycetes</taxon>
        <taxon>Albuginales</taxon>
        <taxon>Albuginaceae</taxon>
        <taxon>Albugo</taxon>
    </lineage>
</organism>
<dbReference type="GO" id="GO:0008017">
    <property type="term" value="F:microtubule binding"/>
    <property type="evidence" value="ECO:0007669"/>
    <property type="project" value="InterPro"/>
</dbReference>
<keyword evidence="4" id="KW-0067">ATP-binding</keyword>
<dbReference type="GO" id="GO:0005524">
    <property type="term" value="F:ATP binding"/>
    <property type="evidence" value="ECO:0007669"/>
    <property type="project" value="UniProtKB-UniRule"/>
</dbReference>
<dbReference type="PRINTS" id="PR00380">
    <property type="entry name" value="KINESINHEAVY"/>
</dbReference>